<dbReference type="Pfam" id="PF06527">
    <property type="entry name" value="TniQ"/>
    <property type="match status" value="1"/>
</dbReference>
<dbReference type="Pfam" id="PF15978">
    <property type="entry name" value="TnsD"/>
    <property type="match status" value="1"/>
</dbReference>
<evidence type="ECO:0000259" key="1">
    <source>
        <dbReference type="Pfam" id="PF06527"/>
    </source>
</evidence>
<keyword evidence="4" id="KW-1185">Reference proteome</keyword>
<name>A0ABU8FPS5_9BACI</name>
<gene>
    <name evidence="3" type="ORF">WAX78_00610</name>
</gene>
<accession>A0ABU8FPS5</accession>
<reference evidence="3 4" key="1">
    <citation type="submission" date="2024-01" db="EMBL/GenBank/DDBJ databases">
        <title>Seven novel Bacillus-like species.</title>
        <authorList>
            <person name="Liu G."/>
        </authorList>
    </citation>
    <scope>NUCLEOTIDE SEQUENCE [LARGE SCALE GENOMIC DNA]</scope>
    <source>
        <strain evidence="3 4">FJAT-53711</strain>
    </source>
</reference>
<dbReference type="InterPro" id="IPR009492">
    <property type="entry name" value="TniQ"/>
</dbReference>
<dbReference type="EMBL" id="JBAWSV010000001">
    <property type="protein sequence ID" value="MEI4827976.1"/>
    <property type="molecule type" value="Genomic_DNA"/>
</dbReference>
<dbReference type="InterPro" id="IPR032750">
    <property type="entry name" value="TnsD_C"/>
</dbReference>
<comment type="caution">
    <text evidence="3">The sequence shown here is derived from an EMBL/GenBank/DDBJ whole genome shotgun (WGS) entry which is preliminary data.</text>
</comment>
<sequence>MYENELMYSVFARYHVRTGHTAYRQTVFELIDKKGIRIHAGIPANLIYLHEKVSGLFEVGKLEEWIENYTLYNYISNFAKNTVRDNLLEVMRGNLKMNSINVQKLYSNEKFRYCPKCIVEDYEKYGETYWRRDQQLIGVFICLKHQELLRHSDVLWNPFFKGDSYKLEQANLENCPLERESVYKVNNNTLEWLIKIAEECTKVAKSSIPIDFEEIPTIYRYLLRRKGYISGNAVSSELLYRDFKEFYGEDTLHFLKADFDETKRSNWLYIITKKIQQTFHPLKHVLLILFLDENIDTFYKYSNTPINPFGNPPYVCLNPFSSHYLQPVIQETRLRVYKGQELGYFECSCGFKFTRKVGDTQVRVFQIKDVGPWRNDFERLHKIVKVVLNIKEYTQYYNLYRRYMDYTSGQKLKGARKDLDYYKARWLAAMKKYPNHSISSLRNESYSKEFSLLFRHCPEWLKENCPNVNNRGIRPINWGERDKKILNEVKIAVQNVLNQKKPQRITINRLNREILESGKIDRRYLQYLPKTRCYLDSILESVEQFQIRKINHVLKELIKRGTKITYYNVRRAANINQDYISEGAHEKIIEIVNSYNL</sequence>
<feature type="domain" description="Transposon Tn7 transposition protein TnsD C-terminal" evidence="2">
    <location>
        <begin position="208"/>
        <end position="535"/>
    </location>
</feature>
<proteinExistence type="predicted"/>
<feature type="domain" description="TniQ" evidence="1">
    <location>
        <begin position="2"/>
        <end position="149"/>
    </location>
</feature>
<dbReference type="Proteomes" id="UP001367922">
    <property type="component" value="Unassembled WGS sequence"/>
</dbReference>
<dbReference type="RefSeq" id="WP_336481322.1">
    <property type="nucleotide sequence ID" value="NZ_JBAWSV010000001.1"/>
</dbReference>
<evidence type="ECO:0000259" key="2">
    <source>
        <dbReference type="Pfam" id="PF15978"/>
    </source>
</evidence>
<evidence type="ECO:0000313" key="4">
    <source>
        <dbReference type="Proteomes" id="UP001367922"/>
    </source>
</evidence>
<protein>
    <submittedName>
        <fullName evidence="3">TnsD family Tn7-like transposition protein</fullName>
    </submittedName>
</protein>
<evidence type="ECO:0000313" key="3">
    <source>
        <dbReference type="EMBL" id="MEI4827976.1"/>
    </source>
</evidence>
<organism evidence="3 4">
    <name type="scientific">Bacillus yunxiaonensis</name>
    <dbReference type="NCBI Taxonomy" id="3127665"/>
    <lineage>
        <taxon>Bacteria</taxon>
        <taxon>Bacillati</taxon>
        <taxon>Bacillota</taxon>
        <taxon>Bacilli</taxon>
        <taxon>Bacillales</taxon>
        <taxon>Bacillaceae</taxon>
        <taxon>Bacillus</taxon>
    </lineage>
</organism>